<protein>
    <submittedName>
        <fullName evidence="2">Uncharacterized protein</fullName>
    </submittedName>
</protein>
<dbReference type="AlphaFoldDB" id="A0A6G1H708"/>
<sequence length="73" mass="8042">MSNQISAVQKIHSTLDCLFRKTKSQIFHPRSSLIIYSSQSIPPTRSKSPPMAPRGASSALRHIHSFSGPDPLL</sequence>
<evidence type="ECO:0000256" key="1">
    <source>
        <dbReference type="SAM" id="MobiDB-lite"/>
    </source>
</evidence>
<evidence type="ECO:0000313" key="2">
    <source>
        <dbReference type="EMBL" id="KAF1989006.1"/>
    </source>
</evidence>
<feature type="region of interest" description="Disordered" evidence="1">
    <location>
        <begin position="39"/>
        <end position="73"/>
    </location>
</feature>
<evidence type="ECO:0000313" key="3">
    <source>
        <dbReference type="Proteomes" id="UP000800041"/>
    </source>
</evidence>
<accession>A0A6G1H708</accession>
<proteinExistence type="predicted"/>
<dbReference type="Proteomes" id="UP000800041">
    <property type="component" value="Unassembled WGS sequence"/>
</dbReference>
<gene>
    <name evidence="2" type="ORF">K402DRAFT_12569</name>
</gene>
<reference evidence="2" key="1">
    <citation type="journal article" date="2020" name="Stud. Mycol.">
        <title>101 Dothideomycetes genomes: a test case for predicting lifestyles and emergence of pathogens.</title>
        <authorList>
            <person name="Haridas S."/>
            <person name="Albert R."/>
            <person name="Binder M."/>
            <person name="Bloem J."/>
            <person name="Labutti K."/>
            <person name="Salamov A."/>
            <person name="Andreopoulos B."/>
            <person name="Baker S."/>
            <person name="Barry K."/>
            <person name="Bills G."/>
            <person name="Bluhm B."/>
            <person name="Cannon C."/>
            <person name="Castanera R."/>
            <person name="Culley D."/>
            <person name="Daum C."/>
            <person name="Ezra D."/>
            <person name="Gonzalez J."/>
            <person name="Henrissat B."/>
            <person name="Kuo A."/>
            <person name="Liang C."/>
            <person name="Lipzen A."/>
            <person name="Lutzoni F."/>
            <person name="Magnuson J."/>
            <person name="Mondo S."/>
            <person name="Nolan M."/>
            <person name="Ohm R."/>
            <person name="Pangilinan J."/>
            <person name="Park H.-J."/>
            <person name="Ramirez L."/>
            <person name="Alfaro M."/>
            <person name="Sun H."/>
            <person name="Tritt A."/>
            <person name="Yoshinaga Y."/>
            <person name="Zwiers L.-H."/>
            <person name="Turgeon B."/>
            <person name="Goodwin S."/>
            <person name="Spatafora J."/>
            <person name="Crous P."/>
            <person name="Grigoriev I."/>
        </authorList>
    </citation>
    <scope>NUCLEOTIDE SEQUENCE</scope>
    <source>
        <strain evidence="2">CBS 113979</strain>
    </source>
</reference>
<organism evidence="2 3">
    <name type="scientific">Aulographum hederae CBS 113979</name>
    <dbReference type="NCBI Taxonomy" id="1176131"/>
    <lineage>
        <taxon>Eukaryota</taxon>
        <taxon>Fungi</taxon>
        <taxon>Dikarya</taxon>
        <taxon>Ascomycota</taxon>
        <taxon>Pezizomycotina</taxon>
        <taxon>Dothideomycetes</taxon>
        <taxon>Pleosporomycetidae</taxon>
        <taxon>Aulographales</taxon>
        <taxon>Aulographaceae</taxon>
    </lineage>
</organism>
<dbReference type="EMBL" id="ML977146">
    <property type="protein sequence ID" value="KAF1989006.1"/>
    <property type="molecule type" value="Genomic_DNA"/>
</dbReference>
<keyword evidence="3" id="KW-1185">Reference proteome</keyword>
<name>A0A6G1H708_9PEZI</name>